<dbReference type="AlphaFoldDB" id="A0A229RT14"/>
<comment type="caution">
    <text evidence="1">The sequence shown here is derived from an EMBL/GenBank/DDBJ whole genome shotgun (WGS) entry which is preliminary data.</text>
</comment>
<dbReference type="Gene3D" id="1.25.40.10">
    <property type="entry name" value="Tetratricopeptide repeat domain"/>
    <property type="match status" value="2"/>
</dbReference>
<organism evidence="1 2">
    <name type="scientific">Amycolatopsis alba DSM 44262</name>
    <dbReference type="NCBI Taxonomy" id="1125972"/>
    <lineage>
        <taxon>Bacteria</taxon>
        <taxon>Bacillati</taxon>
        <taxon>Actinomycetota</taxon>
        <taxon>Actinomycetes</taxon>
        <taxon>Pseudonocardiales</taxon>
        <taxon>Pseudonocardiaceae</taxon>
        <taxon>Amycolatopsis</taxon>
    </lineage>
</organism>
<evidence type="ECO:0008006" key="3">
    <source>
        <dbReference type="Google" id="ProtNLM"/>
    </source>
</evidence>
<accession>A0A229RT14</accession>
<dbReference type="Proteomes" id="UP000215563">
    <property type="component" value="Unassembled WGS sequence"/>
</dbReference>
<reference evidence="1 2" key="1">
    <citation type="submission" date="2017-07" db="EMBL/GenBank/DDBJ databases">
        <title>Amycolatopsis alba DSM 44262 Genome sequencing and assembly.</title>
        <authorList>
            <person name="Kaur N."/>
            <person name="Mayilraj S."/>
        </authorList>
    </citation>
    <scope>NUCLEOTIDE SEQUENCE [LARGE SCALE GENOMIC DNA]</scope>
    <source>
        <strain evidence="1 2">DSM 44262</strain>
    </source>
</reference>
<dbReference type="SUPFAM" id="SSF48452">
    <property type="entry name" value="TPR-like"/>
    <property type="match status" value="1"/>
</dbReference>
<sequence>MSSNDPLALFHAQLRDLWHDVGSPGYEQLRAYAVLRGFTLRATTIASLLTKPIVPRWRTVEAFVDACHEHARHLDLPLPDSLFDQGRWRADHAHVSTVVASRSQYQERSGPRNEVSGMATTVLQAGSIAGGVHIHPTSPSAAPVSAKPIMEWDPFDLDVHHAIRLDDSTTTVGETALPKYLRRDHDEELTTHFGDLNRSVMIVLTGGSSTGKTRALYEAVRGHEVLRSWPLAYPRSADDLLRLENIAPKTVLWLNETHNHLSGATGEVAAAWLRALLESSPGPVVVLGTLWPRYWSALIATPLGERQDDHPHARGLLQHRVHRVRVAEQFSAKELSALRGDRSIDPRLKTAATASGTGGLVIQTLAGGPALVERHEHPDHLEDRYAAAIVSAAIDARRLGHRQPYLSPALLEAGAYGYLDDRDRVDPAEDWFALGMARAAKHPLYGITALTAARREPGAGPADGYVLHDYLEQHGSTTRHARPVPDSLWEALVTHVDDTEDRLLLMQAAYRRLRYRYADRLFHRLTASVEPLQRALMLPTLVEYGRLELALTWIEQAGTLRHPFVHPHSTIPALRKLGRTADALTLLEQAVENKNNSLWAGRMLVDLLVELDRVNDALAVLRRLSTLDEDGDPERFSLEHDEHPWDRMLAHLLADHSRTEELQELAESGNQHAREKLADLCAENGEWEQALQLVRHGASWWTWRWLARNLAKAGRIDHLRTLAESHGTPTTELLIETLLAHGHLGEALERIGRQTGDLAHLHNDRLLALLIEHGCEDVAITLVSRQTIAHTLDLSPRPDRTTTWQELRGFSQLLVDAGHADKAETMLKQLVLDNTPNGAELLADCLADRGKWADALELVRSGAPWTLAWLPKRLSRAGNIGKLRQLADSGNSHAREACTDLLMERGRVAEAIEMLRVYAANRDDRAAEKLVEILAARGEESELRARAAGGDRYAAQWLVALAQQGKLGDAENLLRFGLTFDGAVATVAR</sequence>
<protein>
    <recommendedName>
        <fullName evidence="3">Tetratricopeptide repeat protein</fullName>
    </recommendedName>
</protein>
<dbReference type="InterPro" id="IPR011990">
    <property type="entry name" value="TPR-like_helical_dom_sf"/>
</dbReference>
<gene>
    <name evidence="1" type="ORF">CFP75_18005</name>
</gene>
<proteinExistence type="predicted"/>
<dbReference type="EMBL" id="NMQU01000047">
    <property type="protein sequence ID" value="OXM49665.1"/>
    <property type="molecule type" value="Genomic_DNA"/>
</dbReference>
<keyword evidence="2" id="KW-1185">Reference proteome</keyword>
<dbReference type="Pfam" id="PF14559">
    <property type="entry name" value="TPR_19"/>
    <property type="match status" value="1"/>
</dbReference>
<evidence type="ECO:0000313" key="1">
    <source>
        <dbReference type="EMBL" id="OXM49665.1"/>
    </source>
</evidence>
<name>A0A229RT14_AMYAL</name>
<evidence type="ECO:0000313" key="2">
    <source>
        <dbReference type="Proteomes" id="UP000215563"/>
    </source>
</evidence>